<evidence type="ECO:0000256" key="7">
    <source>
        <dbReference type="ARBA" id="ARBA00022723"/>
    </source>
</evidence>
<evidence type="ECO:0000313" key="17">
    <source>
        <dbReference type="EMBL" id="KAG5992742.1"/>
    </source>
</evidence>
<dbReference type="Gene3D" id="3.30.200.20">
    <property type="entry name" value="Phosphorylase Kinase, domain 1"/>
    <property type="match status" value="1"/>
</dbReference>
<dbReference type="PROSITE" id="PS50011">
    <property type="entry name" value="PROTEIN_KINASE_DOM"/>
    <property type="match status" value="1"/>
</dbReference>
<evidence type="ECO:0000256" key="12">
    <source>
        <dbReference type="ARBA" id="ARBA00047899"/>
    </source>
</evidence>
<keyword evidence="6" id="KW-0808">Transferase</keyword>
<dbReference type="EC" id="2.7.11.1" evidence="3"/>
<dbReference type="InterPro" id="IPR051931">
    <property type="entry name" value="PAK3-like"/>
</dbReference>
<dbReference type="InterPro" id="IPR008271">
    <property type="entry name" value="Ser/Thr_kinase_AS"/>
</dbReference>
<evidence type="ECO:0000256" key="8">
    <source>
        <dbReference type="ARBA" id="ARBA00022741"/>
    </source>
</evidence>
<dbReference type="AlphaFoldDB" id="A0A9P7N6V9"/>
<dbReference type="Pfam" id="PF00069">
    <property type="entry name" value="Pkinase"/>
    <property type="match status" value="1"/>
</dbReference>
<comment type="cofactor">
    <cofactor evidence="1">
        <name>Mg(2+)</name>
        <dbReference type="ChEBI" id="CHEBI:18420"/>
    </cofactor>
</comment>
<evidence type="ECO:0000256" key="1">
    <source>
        <dbReference type="ARBA" id="ARBA00001946"/>
    </source>
</evidence>
<dbReference type="Gene3D" id="2.30.29.30">
    <property type="entry name" value="Pleckstrin-homology domain (PH domain)/Phosphotyrosine-binding domain (PTB)"/>
    <property type="match status" value="1"/>
</dbReference>
<evidence type="ECO:0000256" key="11">
    <source>
        <dbReference type="ARBA" id="ARBA00022842"/>
    </source>
</evidence>
<keyword evidence="4" id="KW-0589">Pheromone response</keyword>
<keyword evidence="18" id="KW-1185">Reference proteome</keyword>
<evidence type="ECO:0000313" key="18">
    <source>
        <dbReference type="Proteomes" id="UP000748025"/>
    </source>
</evidence>
<evidence type="ECO:0000259" key="15">
    <source>
        <dbReference type="PROSITE" id="PS50011"/>
    </source>
</evidence>
<dbReference type="PROSITE" id="PS00108">
    <property type="entry name" value="PROTEIN_KINASE_ST"/>
    <property type="match status" value="1"/>
</dbReference>
<feature type="domain" description="Protein kinase" evidence="15">
    <location>
        <begin position="434"/>
        <end position="701"/>
    </location>
</feature>
<dbReference type="GO" id="GO:0005524">
    <property type="term" value="F:ATP binding"/>
    <property type="evidence" value="ECO:0007669"/>
    <property type="project" value="UniProtKB-KW"/>
</dbReference>
<dbReference type="SUPFAM" id="SSF50729">
    <property type="entry name" value="PH domain-like"/>
    <property type="match status" value="1"/>
</dbReference>
<evidence type="ECO:0000256" key="6">
    <source>
        <dbReference type="ARBA" id="ARBA00022679"/>
    </source>
</evidence>
<dbReference type="InterPro" id="IPR011993">
    <property type="entry name" value="PH-like_dom_sf"/>
</dbReference>
<evidence type="ECO:0000256" key="2">
    <source>
        <dbReference type="ARBA" id="ARBA00008874"/>
    </source>
</evidence>
<dbReference type="GO" id="GO:0004674">
    <property type="term" value="F:protein serine/threonine kinase activity"/>
    <property type="evidence" value="ECO:0007669"/>
    <property type="project" value="UniProtKB-KW"/>
</dbReference>
<keyword evidence="11" id="KW-0460">Magnesium</keyword>
<dbReference type="CDD" id="cd01093">
    <property type="entry name" value="CRIB_PAK_like"/>
    <property type="match status" value="1"/>
</dbReference>
<dbReference type="InterPro" id="IPR001849">
    <property type="entry name" value="PH_domain"/>
</dbReference>
<dbReference type="PROSITE" id="PS50108">
    <property type="entry name" value="CRIB"/>
    <property type="match status" value="1"/>
</dbReference>
<dbReference type="EMBL" id="SRPW01002458">
    <property type="protein sequence ID" value="KAG5992742.1"/>
    <property type="molecule type" value="Genomic_DNA"/>
</dbReference>
<dbReference type="Pfam" id="PF00786">
    <property type="entry name" value="PBD"/>
    <property type="match status" value="1"/>
</dbReference>
<evidence type="ECO:0000256" key="9">
    <source>
        <dbReference type="ARBA" id="ARBA00022777"/>
    </source>
</evidence>
<feature type="region of interest" description="Disordered" evidence="14">
    <location>
        <begin position="317"/>
        <end position="354"/>
    </location>
</feature>
<sequence>MSRLQHVPSSNRLANNAILPVPWTATTTYSGTTVPLALARRNLKTPVDPPSSLVRKQTWATVKEGTFLAPWKERLLVLRGERLDFCRAEGGKSAYTLFLRDVASVGRVETSRPILKIKRRANGDSTGPGEREGDLKVLQVKTRTEDELYAWIDLIHMACPDLSGVSHPTNFSHAVHVGFNAATKEFLGLPREWVQLLNASAITKEDYARNPQAVIEAVDFYADLAKRSENPEGYLALSSASGGSFRQDEEEEEGADEDDLGTIAKASNAAYATFATYDGLGSSAQSRCGPSAHTSPHRHYEHVEHGLHGRGWERMPKSAVKSPSSTRQPMPSVEDTPRKHGGLTPLRMAPMAPRVPKSPPGAGTGYLRHAILPPSSDAKHWARKPGPRDSEHTVTALSVPSRRRQAVRYVTVPEAELMAKLRSVVSTHNPDMSYAKQKQVGQGASGQVYIAKIKTLATGVARDVVRERGPDAMVAIKEMDLDRQPNKQLLVDEIMIMRESRHDNIISFLEAFLLNDSQQLWVVMDYMEAALNQIIDNNSTIPERHIATICREVCKGLQYLHSRRIIHRDIKSDNVLMDRTGNIKITDFGYCAKLTEQRSKRATVVGTTYWMAPEMVRQQSYSFKIDVWSLGIMAIEMAEMDPPYMDEEPLRALYLIATSGTPPLRHAEKHSMLLKAFLARCLRVEPHLRPSTGELLEHEFVRTGGVVGELVELLAFKMDGGRV</sequence>
<feature type="domain" description="CRIB" evidence="16">
    <location>
        <begin position="165"/>
        <end position="178"/>
    </location>
</feature>
<evidence type="ECO:0000256" key="13">
    <source>
        <dbReference type="ARBA" id="ARBA00048679"/>
    </source>
</evidence>
<protein>
    <recommendedName>
        <fullName evidence="3">non-specific serine/threonine protein kinase</fullName>
        <ecNumber evidence="3">2.7.11.1</ecNumber>
    </recommendedName>
</protein>
<gene>
    <name evidence="17" type="ORF">E4U43_003687</name>
</gene>
<name>A0A9P7N6V9_9HYPO</name>
<evidence type="ECO:0000256" key="14">
    <source>
        <dbReference type="SAM" id="MobiDB-lite"/>
    </source>
</evidence>
<comment type="similarity">
    <text evidence="2">Belongs to the protein kinase superfamily. STE Ser/Thr protein kinase family. STE20 subfamily.</text>
</comment>
<evidence type="ECO:0000256" key="4">
    <source>
        <dbReference type="ARBA" id="ARBA00022507"/>
    </source>
</evidence>
<accession>A0A9P7N6V9</accession>
<dbReference type="InterPro" id="IPR000095">
    <property type="entry name" value="CRIB_dom"/>
</dbReference>
<evidence type="ECO:0000256" key="3">
    <source>
        <dbReference type="ARBA" id="ARBA00012513"/>
    </source>
</evidence>
<dbReference type="Gene3D" id="3.90.810.10">
    <property type="entry name" value="CRIB domain"/>
    <property type="match status" value="1"/>
</dbReference>
<dbReference type="SUPFAM" id="SSF56112">
    <property type="entry name" value="Protein kinase-like (PK-like)"/>
    <property type="match status" value="1"/>
</dbReference>
<feature type="region of interest" description="Disordered" evidence="14">
    <location>
        <begin position="236"/>
        <end position="261"/>
    </location>
</feature>
<dbReference type="SMART" id="SM00233">
    <property type="entry name" value="PH"/>
    <property type="match status" value="1"/>
</dbReference>
<organism evidence="17 18">
    <name type="scientific">Claviceps pusilla</name>
    <dbReference type="NCBI Taxonomy" id="123648"/>
    <lineage>
        <taxon>Eukaryota</taxon>
        <taxon>Fungi</taxon>
        <taxon>Dikarya</taxon>
        <taxon>Ascomycota</taxon>
        <taxon>Pezizomycotina</taxon>
        <taxon>Sordariomycetes</taxon>
        <taxon>Hypocreomycetidae</taxon>
        <taxon>Hypocreales</taxon>
        <taxon>Clavicipitaceae</taxon>
        <taxon>Claviceps</taxon>
    </lineage>
</organism>
<evidence type="ECO:0000256" key="10">
    <source>
        <dbReference type="ARBA" id="ARBA00022840"/>
    </source>
</evidence>
<dbReference type="InterPro" id="IPR000719">
    <property type="entry name" value="Prot_kinase_dom"/>
</dbReference>
<dbReference type="GO" id="GO:0046872">
    <property type="term" value="F:metal ion binding"/>
    <property type="evidence" value="ECO:0007669"/>
    <property type="project" value="UniProtKB-KW"/>
</dbReference>
<dbReference type="PANTHER" id="PTHR45832">
    <property type="entry name" value="SERINE/THREONINE-PROTEIN KINASE SAMKA-RELATED-RELATED"/>
    <property type="match status" value="1"/>
</dbReference>
<dbReference type="PANTHER" id="PTHR45832:SF22">
    <property type="entry name" value="SERINE_THREONINE-PROTEIN KINASE SAMKA-RELATED"/>
    <property type="match status" value="1"/>
</dbReference>
<dbReference type="Gene3D" id="1.10.510.10">
    <property type="entry name" value="Transferase(Phosphotransferase) domain 1"/>
    <property type="match status" value="1"/>
</dbReference>
<reference evidence="17" key="1">
    <citation type="journal article" date="2020" name="bioRxiv">
        <title>Whole genome comparisons of ergot fungi reveals the divergence and evolution of species within the genus Claviceps are the result of varying mechanisms driving genome evolution and host range expansion.</title>
        <authorList>
            <person name="Wyka S.A."/>
            <person name="Mondo S.J."/>
            <person name="Liu M."/>
            <person name="Dettman J."/>
            <person name="Nalam V."/>
            <person name="Broders K.D."/>
        </authorList>
    </citation>
    <scope>NUCLEOTIDE SEQUENCE</scope>
    <source>
        <strain evidence="17">CCC 602</strain>
    </source>
</reference>
<evidence type="ECO:0000256" key="5">
    <source>
        <dbReference type="ARBA" id="ARBA00022527"/>
    </source>
</evidence>
<dbReference type="SMART" id="SM00220">
    <property type="entry name" value="S_TKc"/>
    <property type="match status" value="1"/>
</dbReference>
<keyword evidence="9" id="KW-0418">Kinase</keyword>
<keyword evidence="10" id="KW-0067">ATP-binding</keyword>
<dbReference type="InterPro" id="IPR036936">
    <property type="entry name" value="CRIB_dom_sf"/>
</dbReference>
<keyword evidence="8" id="KW-0547">Nucleotide-binding</keyword>
<dbReference type="SMART" id="SM00285">
    <property type="entry name" value="PBD"/>
    <property type="match status" value="1"/>
</dbReference>
<dbReference type="InterPro" id="IPR011009">
    <property type="entry name" value="Kinase-like_dom_sf"/>
</dbReference>
<comment type="caution">
    <text evidence="17">The sequence shown here is derived from an EMBL/GenBank/DDBJ whole genome shotgun (WGS) entry which is preliminary data.</text>
</comment>
<dbReference type="Proteomes" id="UP000748025">
    <property type="component" value="Unassembled WGS sequence"/>
</dbReference>
<comment type="catalytic activity">
    <reaction evidence="12">
        <text>L-threonyl-[protein] + ATP = O-phospho-L-threonyl-[protein] + ADP + H(+)</text>
        <dbReference type="Rhea" id="RHEA:46608"/>
        <dbReference type="Rhea" id="RHEA-COMP:11060"/>
        <dbReference type="Rhea" id="RHEA-COMP:11605"/>
        <dbReference type="ChEBI" id="CHEBI:15378"/>
        <dbReference type="ChEBI" id="CHEBI:30013"/>
        <dbReference type="ChEBI" id="CHEBI:30616"/>
        <dbReference type="ChEBI" id="CHEBI:61977"/>
        <dbReference type="ChEBI" id="CHEBI:456216"/>
        <dbReference type="EC" id="2.7.11.1"/>
    </reaction>
</comment>
<proteinExistence type="inferred from homology"/>
<dbReference type="InterPro" id="IPR033923">
    <property type="entry name" value="PAK_BD"/>
</dbReference>
<keyword evidence="7" id="KW-0479">Metal-binding</keyword>
<feature type="compositionally biased region" description="Acidic residues" evidence="14">
    <location>
        <begin position="248"/>
        <end position="260"/>
    </location>
</feature>
<evidence type="ECO:0000259" key="16">
    <source>
        <dbReference type="PROSITE" id="PS50108"/>
    </source>
</evidence>
<comment type="catalytic activity">
    <reaction evidence="13">
        <text>L-seryl-[protein] + ATP = O-phospho-L-seryl-[protein] + ADP + H(+)</text>
        <dbReference type="Rhea" id="RHEA:17989"/>
        <dbReference type="Rhea" id="RHEA-COMP:9863"/>
        <dbReference type="Rhea" id="RHEA-COMP:11604"/>
        <dbReference type="ChEBI" id="CHEBI:15378"/>
        <dbReference type="ChEBI" id="CHEBI:29999"/>
        <dbReference type="ChEBI" id="CHEBI:30616"/>
        <dbReference type="ChEBI" id="CHEBI:83421"/>
        <dbReference type="ChEBI" id="CHEBI:456216"/>
        <dbReference type="EC" id="2.7.11.1"/>
    </reaction>
</comment>
<dbReference type="OrthoDB" id="248923at2759"/>
<keyword evidence="5" id="KW-0723">Serine/threonine-protein kinase</keyword>
<dbReference type="FunFam" id="1.10.510.10:FF:000768">
    <property type="entry name" value="Non-specific serine/threonine protein kinase"/>
    <property type="match status" value="1"/>
</dbReference>
<dbReference type="GO" id="GO:0019236">
    <property type="term" value="P:response to pheromone"/>
    <property type="evidence" value="ECO:0007669"/>
    <property type="project" value="UniProtKB-KW"/>
</dbReference>
<dbReference type="FunFam" id="3.90.810.10:FF:000005">
    <property type="entry name" value="Non-specific serine/threonine protein kinase"/>
    <property type="match status" value="1"/>
</dbReference>